<keyword evidence="9" id="KW-0275">Fatty acid biosynthesis</keyword>
<evidence type="ECO:0000313" key="12">
    <source>
        <dbReference type="EMBL" id="OUQ56715.1"/>
    </source>
</evidence>
<dbReference type="PANTHER" id="PTHR42853">
    <property type="entry name" value="ACETYL-COENZYME A CARBOXYLASE CARBOXYL TRANSFERASE SUBUNIT ALPHA"/>
    <property type="match status" value="1"/>
</dbReference>
<name>A0A1Y4W574_9LACO</name>
<gene>
    <name evidence="13" type="ORF">B5E44_04435</name>
    <name evidence="12" type="ORF">B5E59_04245</name>
</gene>
<dbReference type="Proteomes" id="UP000196293">
    <property type="component" value="Unassembled WGS sequence"/>
</dbReference>
<dbReference type="PANTHER" id="PTHR42853:SF3">
    <property type="entry name" value="ACETYL-COENZYME A CARBOXYLASE CARBOXYL TRANSFERASE SUBUNIT ALPHA, CHLOROPLASTIC"/>
    <property type="match status" value="1"/>
</dbReference>
<dbReference type="UniPathway" id="UPA00655">
    <property type="reaction ID" value="UER00711"/>
</dbReference>
<keyword evidence="4 13" id="KW-0808">Transferase</keyword>
<keyword evidence="7" id="KW-0067">ATP-binding</keyword>
<evidence type="ECO:0000256" key="2">
    <source>
        <dbReference type="ARBA" id="ARBA00011883"/>
    </source>
</evidence>
<proteinExistence type="predicted"/>
<dbReference type="GO" id="GO:0009317">
    <property type="term" value="C:acetyl-CoA carboxylase complex"/>
    <property type="evidence" value="ECO:0007669"/>
    <property type="project" value="InterPro"/>
</dbReference>
<evidence type="ECO:0000256" key="5">
    <source>
        <dbReference type="ARBA" id="ARBA00022741"/>
    </source>
</evidence>
<keyword evidence="3" id="KW-0444">Lipid biosynthesis</keyword>
<reference evidence="13" key="2">
    <citation type="journal article" date="2018" name="BMC Genomics">
        <title>Whole genome sequencing and function prediction of 133 gut anaerobes isolated from chicken caecum in pure cultures.</title>
        <authorList>
            <person name="Medvecky M."/>
            <person name="Cejkova D."/>
            <person name="Polansky O."/>
            <person name="Karasova D."/>
            <person name="Kubasova T."/>
            <person name="Cizek A."/>
            <person name="Rychlik I."/>
        </authorList>
    </citation>
    <scope>NUCLEOTIDE SEQUENCE</scope>
    <source>
        <strain evidence="13">An101</strain>
        <strain evidence="12">An115</strain>
    </source>
</reference>
<dbReference type="EMBL" id="NFLZ01000007">
    <property type="protein sequence ID" value="OUQ76808.1"/>
    <property type="molecule type" value="Genomic_DNA"/>
</dbReference>
<dbReference type="Proteomes" id="UP000195859">
    <property type="component" value="Unassembled WGS sequence"/>
</dbReference>
<evidence type="ECO:0000313" key="15">
    <source>
        <dbReference type="Proteomes" id="UP000196293"/>
    </source>
</evidence>
<sequence length="256" mass="28222">MTKKAMEVVQAARDEKHISGHELRKVLFPDFFELHGDGLSGDDPAIVGGLATFHGQPVTIITTSRGHSLNERIEKHFGQPEPSGYRKACRLVENAAKFHRPVFLFVDTAGAYPGKSAEENGQGEAIAQNLLRICQAKTPIITIIYGEGGSGGALALACGDGVWMLEDSIYSVLSPEGFASILWKDAKKAAEAAEVMRLTPKDLLQQKVIEGIIDEPADHLQVCQNIEQVLQIELDKLQNLSAEELLVRRYERFRKF</sequence>
<evidence type="ECO:0000256" key="9">
    <source>
        <dbReference type="ARBA" id="ARBA00023160"/>
    </source>
</evidence>
<keyword evidence="6" id="KW-0276">Fatty acid metabolism</keyword>
<dbReference type="InterPro" id="IPR001095">
    <property type="entry name" value="Acetyl_CoA_COase_a_su"/>
</dbReference>
<dbReference type="PROSITE" id="PS50989">
    <property type="entry name" value="COA_CT_CTER"/>
    <property type="match status" value="1"/>
</dbReference>
<dbReference type="EC" id="2.1.3.15" evidence="2"/>
<evidence type="ECO:0000313" key="14">
    <source>
        <dbReference type="Proteomes" id="UP000195859"/>
    </source>
</evidence>
<evidence type="ECO:0000256" key="7">
    <source>
        <dbReference type="ARBA" id="ARBA00022840"/>
    </source>
</evidence>
<dbReference type="RefSeq" id="WP_087176162.1">
    <property type="nucleotide sequence ID" value="NZ_NFLS01000007.1"/>
</dbReference>
<dbReference type="NCBIfam" id="NF041504">
    <property type="entry name" value="AccA_sub"/>
    <property type="match status" value="1"/>
</dbReference>
<dbReference type="GO" id="GO:0006633">
    <property type="term" value="P:fatty acid biosynthetic process"/>
    <property type="evidence" value="ECO:0007669"/>
    <property type="project" value="UniProtKB-KW"/>
</dbReference>
<dbReference type="Pfam" id="PF03255">
    <property type="entry name" value="ACCA"/>
    <property type="match status" value="1"/>
</dbReference>
<keyword evidence="8" id="KW-0443">Lipid metabolism</keyword>
<dbReference type="PRINTS" id="PR01069">
    <property type="entry name" value="ACCCTRFRASEA"/>
</dbReference>
<evidence type="ECO:0000313" key="13">
    <source>
        <dbReference type="EMBL" id="OUQ76808.1"/>
    </source>
</evidence>
<comment type="caution">
    <text evidence="13">The sequence shown here is derived from an EMBL/GenBank/DDBJ whole genome shotgun (WGS) entry which is preliminary data.</text>
</comment>
<keyword evidence="15" id="KW-1185">Reference proteome</keyword>
<evidence type="ECO:0000256" key="10">
    <source>
        <dbReference type="ARBA" id="ARBA00049152"/>
    </source>
</evidence>
<evidence type="ECO:0000256" key="3">
    <source>
        <dbReference type="ARBA" id="ARBA00022516"/>
    </source>
</evidence>
<comment type="catalytic activity">
    <reaction evidence="10">
        <text>N(6)-carboxybiotinyl-L-lysyl-[protein] + acetyl-CoA = N(6)-biotinyl-L-lysyl-[protein] + malonyl-CoA</text>
        <dbReference type="Rhea" id="RHEA:54728"/>
        <dbReference type="Rhea" id="RHEA-COMP:10505"/>
        <dbReference type="Rhea" id="RHEA-COMP:10506"/>
        <dbReference type="ChEBI" id="CHEBI:57288"/>
        <dbReference type="ChEBI" id="CHEBI:57384"/>
        <dbReference type="ChEBI" id="CHEBI:83144"/>
        <dbReference type="ChEBI" id="CHEBI:83145"/>
        <dbReference type="EC" id="2.1.3.15"/>
    </reaction>
</comment>
<dbReference type="EMBL" id="NFLS01000007">
    <property type="protein sequence ID" value="OUQ56715.1"/>
    <property type="molecule type" value="Genomic_DNA"/>
</dbReference>
<evidence type="ECO:0000256" key="4">
    <source>
        <dbReference type="ARBA" id="ARBA00022679"/>
    </source>
</evidence>
<evidence type="ECO:0000256" key="1">
    <source>
        <dbReference type="ARBA" id="ARBA00004956"/>
    </source>
</evidence>
<comment type="pathway">
    <text evidence="1">Lipid metabolism; malonyl-CoA biosynthesis; malonyl-CoA from acetyl-CoA: step 1/1.</text>
</comment>
<dbReference type="GO" id="GO:0005524">
    <property type="term" value="F:ATP binding"/>
    <property type="evidence" value="ECO:0007669"/>
    <property type="project" value="UniProtKB-KW"/>
</dbReference>
<protein>
    <recommendedName>
        <fullName evidence="2">acetyl-CoA carboxytransferase</fullName>
        <ecNumber evidence="2">2.1.3.15</ecNumber>
    </recommendedName>
</protein>
<dbReference type="InterPro" id="IPR029045">
    <property type="entry name" value="ClpP/crotonase-like_dom_sf"/>
</dbReference>
<evidence type="ECO:0000256" key="8">
    <source>
        <dbReference type="ARBA" id="ARBA00023098"/>
    </source>
</evidence>
<dbReference type="Gene3D" id="3.90.226.10">
    <property type="entry name" value="2-enoyl-CoA Hydratase, Chain A, domain 1"/>
    <property type="match status" value="1"/>
</dbReference>
<accession>A0A1Y4W574</accession>
<dbReference type="AlphaFoldDB" id="A0A1Y4W574"/>
<dbReference type="GO" id="GO:2001295">
    <property type="term" value="P:malonyl-CoA biosynthetic process"/>
    <property type="evidence" value="ECO:0007669"/>
    <property type="project" value="UniProtKB-UniPathway"/>
</dbReference>
<keyword evidence="5" id="KW-0547">Nucleotide-binding</keyword>
<dbReference type="SUPFAM" id="SSF52096">
    <property type="entry name" value="ClpP/crotonase"/>
    <property type="match status" value="1"/>
</dbReference>
<organism evidence="13 14">
    <name type="scientific">Lactobacillus gallinarum</name>
    <dbReference type="NCBI Taxonomy" id="52242"/>
    <lineage>
        <taxon>Bacteria</taxon>
        <taxon>Bacillati</taxon>
        <taxon>Bacillota</taxon>
        <taxon>Bacilli</taxon>
        <taxon>Lactobacillales</taxon>
        <taxon>Lactobacillaceae</taxon>
        <taxon>Lactobacillus</taxon>
    </lineage>
</organism>
<dbReference type="GO" id="GO:0016743">
    <property type="term" value="F:carboxyl- or carbamoyltransferase activity"/>
    <property type="evidence" value="ECO:0007669"/>
    <property type="project" value="InterPro"/>
</dbReference>
<feature type="domain" description="CoA carboxyltransferase C-terminal" evidence="11">
    <location>
        <begin position="1"/>
        <end position="236"/>
    </location>
</feature>
<dbReference type="InterPro" id="IPR011763">
    <property type="entry name" value="COA_CT_C"/>
</dbReference>
<evidence type="ECO:0000259" key="11">
    <source>
        <dbReference type="PROSITE" id="PS50989"/>
    </source>
</evidence>
<reference evidence="14 15" key="1">
    <citation type="submission" date="2017-04" db="EMBL/GenBank/DDBJ databases">
        <title>Function of individual gut microbiota members based on whole genome sequencing of pure cultures obtained from chicken caecum.</title>
        <authorList>
            <person name="Medvecky M."/>
            <person name="Cejkova D."/>
            <person name="Polansky O."/>
            <person name="Karasova D."/>
            <person name="Kubasova T."/>
            <person name="Cizek A."/>
            <person name="Rychlik I."/>
        </authorList>
    </citation>
    <scope>NUCLEOTIDE SEQUENCE [LARGE SCALE GENOMIC DNA]</scope>
    <source>
        <strain evidence="14">An101</strain>
        <strain evidence="15">An115</strain>
    </source>
</reference>
<dbReference type="GO" id="GO:0003989">
    <property type="term" value="F:acetyl-CoA carboxylase activity"/>
    <property type="evidence" value="ECO:0007669"/>
    <property type="project" value="InterPro"/>
</dbReference>
<evidence type="ECO:0000256" key="6">
    <source>
        <dbReference type="ARBA" id="ARBA00022832"/>
    </source>
</evidence>